<name>A0A426RL99_9FLAO</name>
<dbReference type="Proteomes" id="UP000286990">
    <property type="component" value="Unassembled WGS sequence"/>
</dbReference>
<proteinExistence type="predicted"/>
<dbReference type="AlphaFoldDB" id="A0A426RL99"/>
<gene>
    <name evidence="1" type="ORF">DZC72_04130</name>
</gene>
<reference evidence="2" key="1">
    <citation type="submission" date="2018-12" db="EMBL/GenBank/DDBJ databases">
        <title>Maribacter lutimaris sp. nov., isolated from marine sediment.</title>
        <authorList>
            <person name="Kim K.K."/>
        </authorList>
    </citation>
    <scope>NUCLEOTIDE SEQUENCE [LARGE SCALE GENOMIC DNA]</scope>
    <source>
        <strain evidence="2">PoM-212</strain>
    </source>
</reference>
<keyword evidence="2" id="KW-1185">Reference proteome</keyword>
<accession>A0A426RL99</accession>
<organism evidence="1 2">
    <name type="scientific">Maribacter algicola</name>
    <dbReference type="NCBI Taxonomy" id="2498892"/>
    <lineage>
        <taxon>Bacteria</taxon>
        <taxon>Pseudomonadati</taxon>
        <taxon>Bacteroidota</taxon>
        <taxon>Flavobacteriia</taxon>
        <taxon>Flavobacteriales</taxon>
        <taxon>Flavobacteriaceae</taxon>
        <taxon>Maribacter</taxon>
    </lineage>
</organism>
<dbReference type="RefSeq" id="WP_125221604.1">
    <property type="nucleotide sequence ID" value="NZ_QUSX01000001.1"/>
</dbReference>
<dbReference type="EMBL" id="QUSX01000001">
    <property type="protein sequence ID" value="RRQ49787.1"/>
    <property type="molecule type" value="Genomic_DNA"/>
</dbReference>
<sequence length="405" mass="46066">MRNCLLILILLPFLACTSKKKEVTFSIEKDSGSLIDKPISVSIGNLDISQYVLLNNGQSVPFDWDKDAKVIWFVRSPSHSREYTFSMFGEEASKVNRLSAQKDNGTLTLSIGKEPRVGYKYGMHYPPNGVDSIFKKSGFIHPLITPSGDTLTRINPPDHWHHYGIWGPWTHTRIDTVRVDFWNIGDGNGTVLHKEFKDESNGQVTSSFTAVQEHIDLKTENSPQIALEEELEVKIWNLNNAPRYIMDYTSTFSSPLKNGILFEAYRYGGGIGMRFTERWKKDNCKVLTSEGNDRLTADGTNAKWAIVSGEASDGKGTNGILFLSHSENRMHPEPMRVWPIDGNGGRGDMFFEFCPIRHEPWQIKPNEAYQLKYRMVIFEGELSPEEAEAYWNDFVDPTKIELEVN</sequence>
<evidence type="ECO:0000313" key="1">
    <source>
        <dbReference type="EMBL" id="RRQ49787.1"/>
    </source>
</evidence>
<dbReference type="Pfam" id="PF14100">
    <property type="entry name" value="DUF6807"/>
    <property type="match status" value="1"/>
</dbReference>
<evidence type="ECO:0000313" key="2">
    <source>
        <dbReference type="Proteomes" id="UP000286990"/>
    </source>
</evidence>
<dbReference type="OrthoDB" id="2540540at2"/>
<evidence type="ECO:0008006" key="3">
    <source>
        <dbReference type="Google" id="ProtNLM"/>
    </source>
</evidence>
<comment type="caution">
    <text evidence="1">The sequence shown here is derived from an EMBL/GenBank/DDBJ whole genome shotgun (WGS) entry which is preliminary data.</text>
</comment>
<protein>
    <recommendedName>
        <fullName evidence="3">Methane oxygenase PmoA</fullName>
    </recommendedName>
</protein>
<dbReference type="InterPro" id="IPR029475">
    <property type="entry name" value="DUF6807"/>
</dbReference>